<evidence type="ECO:0000256" key="2">
    <source>
        <dbReference type="ARBA" id="ARBA00004413"/>
    </source>
</evidence>
<keyword evidence="5" id="KW-0472">Membrane</keyword>
<proteinExistence type="predicted"/>
<dbReference type="FunFam" id="2.30.29.30:FF:000052">
    <property type="entry name" value="Sprouty-related, EVH1 domain containing 2"/>
    <property type="match status" value="1"/>
</dbReference>
<keyword evidence="9" id="KW-0732">Signal</keyword>
<protein>
    <recommendedName>
        <fullName evidence="7">Sprouty-related, EVH1 domain-containing protein 2</fullName>
    </recommendedName>
</protein>
<feature type="region of interest" description="Disordered" evidence="8">
    <location>
        <begin position="266"/>
        <end position="287"/>
    </location>
</feature>
<dbReference type="SMART" id="SM00461">
    <property type="entry name" value="WH1"/>
    <property type="match status" value="1"/>
</dbReference>
<evidence type="ECO:0000259" key="10">
    <source>
        <dbReference type="PROSITE" id="PS50229"/>
    </source>
</evidence>
<feature type="compositionally biased region" description="Basic and acidic residues" evidence="8">
    <location>
        <begin position="266"/>
        <end position="281"/>
    </location>
</feature>
<evidence type="ECO:0000259" key="11">
    <source>
        <dbReference type="PROSITE" id="PS51488"/>
    </source>
</evidence>
<evidence type="ECO:0000313" key="12">
    <source>
        <dbReference type="Ensembl" id="ENSTRUP00000087812.1"/>
    </source>
</evidence>
<dbReference type="InterPro" id="IPR041937">
    <property type="entry name" value="SPRE_EVH1"/>
</dbReference>
<accession>A0A674PPU6</accession>
<dbReference type="Pfam" id="PF00568">
    <property type="entry name" value="WH1"/>
    <property type="match status" value="1"/>
</dbReference>
<dbReference type="PROSITE" id="PS51488">
    <property type="entry name" value="KBD"/>
    <property type="match status" value="1"/>
</dbReference>
<dbReference type="GO" id="GO:0019901">
    <property type="term" value="F:protein kinase binding"/>
    <property type="evidence" value="ECO:0007669"/>
    <property type="project" value="TreeGrafter"/>
</dbReference>
<feature type="compositionally biased region" description="Low complexity" evidence="8">
    <location>
        <begin position="360"/>
        <end position="373"/>
    </location>
</feature>
<dbReference type="PROSITE" id="PS50229">
    <property type="entry name" value="WH1"/>
    <property type="match status" value="1"/>
</dbReference>
<evidence type="ECO:0000256" key="8">
    <source>
        <dbReference type="SAM" id="MobiDB-lite"/>
    </source>
</evidence>
<evidence type="ECO:0000256" key="9">
    <source>
        <dbReference type="SAM" id="SignalP"/>
    </source>
</evidence>
<evidence type="ECO:0000313" key="13">
    <source>
        <dbReference type="Proteomes" id="UP000005226"/>
    </source>
</evidence>
<feature type="compositionally biased region" description="Low complexity" evidence="8">
    <location>
        <begin position="187"/>
        <end position="198"/>
    </location>
</feature>
<evidence type="ECO:0000256" key="3">
    <source>
        <dbReference type="ARBA" id="ARBA00022475"/>
    </source>
</evidence>
<keyword evidence="4" id="KW-0963">Cytoplasm</keyword>
<name>A0A674PPU6_TAKRU</name>
<dbReference type="Gene3D" id="2.30.29.30">
    <property type="entry name" value="Pleckstrin-homology domain (PH domain)/Phosphotyrosine-binding domain (PTB)"/>
    <property type="match status" value="1"/>
</dbReference>
<keyword evidence="6" id="KW-0968">Cytoplasmic vesicle</keyword>
<dbReference type="Ensembl" id="ENSTRUT00000087028.1">
    <property type="protein sequence ID" value="ENSTRUP00000087812.1"/>
    <property type="gene ID" value="ENSTRUG00000011904.3"/>
</dbReference>
<dbReference type="GeneTree" id="ENSGT00940000156841"/>
<dbReference type="GeneID" id="101072986"/>
<evidence type="ECO:0000256" key="6">
    <source>
        <dbReference type="ARBA" id="ARBA00023329"/>
    </source>
</evidence>
<evidence type="ECO:0000256" key="7">
    <source>
        <dbReference type="ARBA" id="ARBA00039299"/>
    </source>
</evidence>
<dbReference type="Proteomes" id="UP000005226">
    <property type="component" value="Chromosome 4"/>
</dbReference>
<evidence type="ECO:0000256" key="1">
    <source>
        <dbReference type="ARBA" id="ARBA00004360"/>
    </source>
</evidence>
<dbReference type="PANTHER" id="PTHR11202">
    <property type="entry name" value="SPROUTY-RELATED, EVH1 DOMAIN-CONTAINING PROTEIN FAMILY MEMBER"/>
    <property type="match status" value="1"/>
</dbReference>
<feature type="domain" description="WH1" evidence="10">
    <location>
        <begin position="44"/>
        <end position="164"/>
    </location>
</feature>
<evidence type="ECO:0000256" key="5">
    <source>
        <dbReference type="ARBA" id="ARBA00023136"/>
    </source>
</evidence>
<dbReference type="Pfam" id="PF05210">
    <property type="entry name" value="Sprouty"/>
    <property type="match status" value="1"/>
</dbReference>
<dbReference type="AlphaFoldDB" id="A0A674PPU6"/>
<evidence type="ECO:0000256" key="4">
    <source>
        <dbReference type="ARBA" id="ARBA00022490"/>
    </source>
</evidence>
<dbReference type="RefSeq" id="XP_029691034.1">
    <property type="nucleotide sequence ID" value="XM_029835174.1"/>
</dbReference>
<dbReference type="PROSITE" id="PS51227">
    <property type="entry name" value="SPR"/>
    <property type="match status" value="1"/>
</dbReference>
<comment type="subcellular location">
    <subcellularLocation>
        <location evidence="2">Cell membrane</location>
        <topology evidence="2">Peripheral membrane protein</topology>
        <orientation evidence="2">Cytoplasmic side</orientation>
    </subcellularLocation>
    <subcellularLocation>
        <location evidence="1">Cytoplasmic vesicle</location>
        <location evidence="1">Secretory vesicle membrane</location>
        <topology evidence="1">Peripheral membrane protein</topology>
        <orientation evidence="1">Cytoplasmic side</orientation>
    </subcellularLocation>
</comment>
<feature type="domain" description="KBD" evidence="11">
    <location>
        <begin position="246"/>
        <end position="315"/>
    </location>
</feature>
<gene>
    <name evidence="12" type="primary">LOC101072986</name>
</gene>
<dbReference type="OrthoDB" id="5786858at2759"/>
<dbReference type="InParanoid" id="A0A674PPU6"/>
<dbReference type="OMA" id="HIRIPCI"/>
<dbReference type="CDD" id="cd10574">
    <property type="entry name" value="EVH1_SPRED-like"/>
    <property type="match status" value="1"/>
</dbReference>
<feature type="region of interest" description="Disordered" evidence="8">
    <location>
        <begin position="359"/>
        <end position="383"/>
    </location>
</feature>
<keyword evidence="3" id="KW-1003">Cell membrane</keyword>
<dbReference type="SUPFAM" id="SSF50729">
    <property type="entry name" value="PH domain-like"/>
    <property type="match status" value="1"/>
</dbReference>
<dbReference type="InterPro" id="IPR011993">
    <property type="entry name" value="PH-like_dom_sf"/>
</dbReference>
<dbReference type="InterPro" id="IPR007875">
    <property type="entry name" value="Sprouty"/>
</dbReference>
<dbReference type="PANTHER" id="PTHR11202:SF11">
    <property type="entry name" value="SPROUTY-RELATED, EVH1 DOMAIN-CONTAINING PROTEIN 2"/>
    <property type="match status" value="1"/>
</dbReference>
<reference evidence="12" key="2">
    <citation type="submission" date="2025-08" db="UniProtKB">
        <authorList>
            <consortium name="Ensembl"/>
        </authorList>
    </citation>
    <scope>IDENTIFICATION</scope>
</reference>
<dbReference type="InterPro" id="IPR023337">
    <property type="entry name" value="KBD"/>
</dbReference>
<feature type="signal peptide" evidence="9">
    <location>
        <begin position="1"/>
        <end position="19"/>
    </location>
</feature>
<feature type="chain" id="PRO_5025364188" description="Sprouty-related, EVH1 domain-containing protein 2" evidence="9">
    <location>
        <begin position="20"/>
        <end position="503"/>
    </location>
</feature>
<feature type="compositionally biased region" description="Polar residues" evidence="8">
    <location>
        <begin position="167"/>
        <end position="176"/>
    </location>
</feature>
<keyword evidence="13" id="KW-1185">Reference proteome</keyword>
<reference evidence="12" key="3">
    <citation type="submission" date="2025-09" db="UniProtKB">
        <authorList>
            <consortium name="Ensembl"/>
        </authorList>
    </citation>
    <scope>IDENTIFICATION</scope>
</reference>
<dbReference type="GO" id="GO:0005886">
    <property type="term" value="C:plasma membrane"/>
    <property type="evidence" value="ECO:0007669"/>
    <property type="project" value="UniProtKB-SubCell"/>
</dbReference>
<organism evidence="12 13">
    <name type="scientific">Takifugu rubripes</name>
    <name type="common">Japanese pufferfish</name>
    <name type="synonym">Fugu rubripes</name>
    <dbReference type="NCBI Taxonomy" id="31033"/>
    <lineage>
        <taxon>Eukaryota</taxon>
        <taxon>Metazoa</taxon>
        <taxon>Chordata</taxon>
        <taxon>Craniata</taxon>
        <taxon>Vertebrata</taxon>
        <taxon>Euteleostomi</taxon>
        <taxon>Actinopterygii</taxon>
        <taxon>Neopterygii</taxon>
        <taxon>Teleostei</taxon>
        <taxon>Neoteleostei</taxon>
        <taxon>Acanthomorphata</taxon>
        <taxon>Eupercaria</taxon>
        <taxon>Tetraodontiformes</taxon>
        <taxon>Tetradontoidea</taxon>
        <taxon>Tetraodontidae</taxon>
        <taxon>Takifugu</taxon>
    </lineage>
</organism>
<feature type="region of interest" description="Disordered" evidence="8">
    <location>
        <begin position="166"/>
        <end position="215"/>
    </location>
</feature>
<reference evidence="12 13" key="1">
    <citation type="journal article" date="2011" name="Genome Biol. Evol.">
        <title>Integration of the genetic map and genome assembly of fugu facilitates insights into distinct features of genome evolution in teleosts and mammals.</title>
        <authorList>
            <person name="Kai W."/>
            <person name="Kikuchi K."/>
            <person name="Tohari S."/>
            <person name="Chew A.K."/>
            <person name="Tay A."/>
            <person name="Fujiwara A."/>
            <person name="Hosoya S."/>
            <person name="Suetake H."/>
            <person name="Naruse K."/>
            <person name="Brenner S."/>
            <person name="Suzuki Y."/>
            <person name="Venkatesh B."/>
        </authorList>
    </citation>
    <scope>NUCLEOTIDE SEQUENCE [LARGE SCALE GENOMIC DNA]</scope>
</reference>
<dbReference type="InterPro" id="IPR000697">
    <property type="entry name" value="WH1/EVH1_dom"/>
</dbReference>
<dbReference type="GO" id="GO:0030658">
    <property type="term" value="C:transport vesicle membrane"/>
    <property type="evidence" value="ECO:0007669"/>
    <property type="project" value="UniProtKB-SubCell"/>
</dbReference>
<sequence length="503" mass="55683">MGLLIKVIMVMLGNKSVVSLTTAFSLCQHQVYLPAGSALALRHFHAIFDSYIVRVKAVVMTRDDSTGGWLAQDGGALTRVGVCRLLPPEPVPASSLSQFLIRGERLQDKQVILDCPLRKDLVYTIANPTFHHWKVEDRKCGLSFQSPADARAFDRGVRKAIEDLAEGSTTSSTALQNEGELGDDDVFTNTTDSSSNSSQKFESALQPLESSPFPQRHKCMLGHRHDLHDPYRLSDHYLLDQPLPRLSHHVTFQEDEEIVRINPRERSWERTTERQQGRPSDRPWLTGYEDYRHTNVRDKFIQMDDSGSYVKFGKPDAPKHDYTYPLAPALSPSDSDPALVSLVNKSHSGLYHQGFPSVVSSQPRSFLPSSSPSTNGGKGRKKDGVERAHCEHCGEAFYTSDNRRGRCQDAPDPVRVCIRKASCMWLADTMLYHCMSDPEGDYSDPCSCDGGEASGGGRLGSRWLALLGLSVVAPCLCLYPPLHACHQAGLRCGCCGGRHKALS</sequence>
<dbReference type="GO" id="GO:0043409">
    <property type="term" value="P:negative regulation of MAPK cascade"/>
    <property type="evidence" value="ECO:0007669"/>
    <property type="project" value="TreeGrafter"/>
</dbReference>